<keyword evidence="9 11" id="KW-0460">Magnesium</keyword>
<dbReference type="InterPro" id="IPR000417">
    <property type="entry name" value="Hyethyz_kinase"/>
</dbReference>
<comment type="caution">
    <text evidence="12">The sequence shown here is derived from an EMBL/GenBank/DDBJ whole genome shotgun (WGS) entry which is preliminary data.</text>
</comment>
<comment type="similarity">
    <text evidence="11">Belongs to the Thz kinase family.</text>
</comment>
<dbReference type="NCBIfam" id="TIGR00694">
    <property type="entry name" value="thiM"/>
    <property type="match status" value="1"/>
</dbReference>
<dbReference type="Gene3D" id="3.40.1190.20">
    <property type="match status" value="1"/>
</dbReference>
<keyword evidence="8 11" id="KW-0067">ATP-binding</keyword>
<evidence type="ECO:0000313" key="13">
    <source>
        <dbReference type="Proteomes" id="UP001228376"/>
    </source>
</evidence>
<sequence length="262" mass="27798">MNEKIIEDVRKKQPLIHHLTNQVVMNFTANGLLSFGGSPVMAKADEEAYQMASVANAVVINIGTLTATDLQAMIAAGKAANDKGIPVVLDPVGVAATPFRSSAVNQILENVTCTVIKGNAGELAHLAGIYWEVKGVDAIRGEGNQAEIAKKVAQTFETATVITGKTDYFCVDEEIMQNESGHPLLAKITGSGCLLGSIIAACLTTPYNLKEQLQTALEFYGKAASFAASHSLIQGSGTFLPHFIDALSYKVSDLERSANNEI</sequence>
<dbReference type="SUPFAM" id="SSF53613">
    <property type="entry name" value="Ribokinase-like"/>
    <property type="match status" value="1"/>
</dbReference>
<dbReference type="EC" id="2.7.1.50" evidence="11"/>
<comment type="function">
    <text evidence="11">Catalyzes the phosphorylation of the hydroxyl group of 4-methyl-5-beta-hydroxyethylthiazole (THZ).</text>
</comment>
<evidence type="ECO:0000256" key="2">
    <source>
        <dbReference type="ARBA" id="ARBA00001946"/>
    </source>
</evidence>
<evidence type="ECO:0000256" key="11">
    <source>
        <dbReference type="HAMAP-Rule" id="MF_00228"/>
    </source>
</evidence>
<dbReference type="PIRSF" id="PIRSF000513">
    <property type="entry name" value="Thz_kinase"/>
    <property type="match status" value="1"/>
</dbReference>
<evidence type="ECO:0000256" key="1">
    <source>
        <dbReference type="ARBA" id="ARBA00001771"/>
    </source>
</evidence>
<name>A0ABU5CIF3_9BACI</name>
<accession>A0ABU5CIF3</accession>
<dbReference type="CDD" id="cd01170">
    <property type="entry name" value="THZ_kinase"/>
    <property type="match status" value="1"/>
</dbReference>
<reference evidence="12 13" key="1">
    <citation type="submission" date="2023-10" db="EMBL/GenBank/DDBJ databases">
        <title>179-bfca-hs.</title>
        <authorList>
            <person name="Miliotis G."/>
            <person name="Sengupta P."/>
            <person name="Hameed A."/>
            <person name="Chuvochina M."/>
            <person name="Mcdonagh F."/>
            <person name="Simpson A.C."/>
            <person name="Singh N.K."/>
            <person name="Rekha P.D."/>
            <person name="Raman K."/>
            <person name="Hugenholtz P."/>
            <person name="Venkateswaran K."/>
        </authorList>
    </citation>
    <scope>NUCLEOTIDE SEQUENCE [LARGE SCALE GENOMIC DNA]</scope>
    <source>
        <strain evidence="12 13">179-BFC-A-HS</strain>
    </source>
</reference>
<protein>
    <recommendedName>
        <fullName evidence="11">Hydroxyethylthiazole kinase</fullName>
        <ecNumber evidence="11">2.7.1.50</ecNumber>
    </recommendedName>
    <alternativeName>
        <fullName evidence="11">4-methyl-5-beta-hydroxyethylthiazole kinase</fullName>
        <shortName evidence="11">TH kinase</shortName>
        <shortName evidence="11">Thz kinase</shortName>
    </alternativeName>
</protein>
<proteinExistence type="inferred from homology"/>
<gene>
    <name evidence="11 12" type="primary">thiM</name>
    <name evidence="12" type="ORF">P5G51_012560</name>
</gene>
<dbReference type="GO" id="GO:0004417">
    <property type="term" value="F:hydroxyethylthiazole kinase activity"/>
    <property type="evidence" value="ECO:0007669"/>
    <property type="project" value="UniProtKB-EC"/>
</dbReference>
<organism evidence="12 13">
    <name type="scientific">Tigheibacillus jepli</name>
    <dbReference type="NCBI Taxonomy" id="3035914"/>
    <lineage>
        <taxon>Bacteria</taxon>
        <taxon>Bacillati</taxon>
        <taxon>Bacillota</taxon>
        <taxon>Bacilli</taxon>
        <taxon>Bacillales</taxon>
        <taxon>Bacillaceae</taxon>
        <taxon>Tigheibacillus</taxon>
    </lineage>
</organism>
<evidence type="ECO:0000313" key="12">
    <source>
        <dbReference type="EMBL" id="MDY0406113.1"/>
    </source>
</evidence>
<keyword evidence="5 11" id="KW-0479">Metal-binding</keyword>
<comment type="cofactor">
    <cofactor evidence="2 11">
        <name>Mg(2+)</name>
        <dbReference type="ChEBI" id="CHEBI:18420"/>
    </cofactor>
</comment>
<keyword evidence="13" id="KW-1185">Reference proteome</keyword>
<comment type="catalytic activity">
    <reaction evidence="1 11">
        <text>5-(2-hydroxyethyl)-4-methylthiazole + ATP = 4-methyl-5-(2-phosphooxyethyl)-thiazole + ADP + H(+)</text>
        <dbReference type="Rhea" id="RHEA:24212"/>
        <dbReference type="ChEBI" id="CHEBI:15378"/>
        <dbReference type="ChEBI" id="CHEBI:17957"/>
        <dbReference type="ChEBI" id="CHEBI:30616"/>
        <dbReference type="ChEBI" id="CHEBI:58296"/>
        <dbReference type="ChEBI" id="CHEBI:456216"/>
        <dbReference type="EC" id="2.7.1.50"/>
    </reaction>
</comment>
<dbReference type="PANTHER" id="PTHR20858:SF17">
    <property type="entry name" value="HYDROXYMETHYLPYRIMIDINE_PHOSPHOMETHYLPYRIMIDINE KINASE THI20-RELATED"/>
    <property type="match status" value="1"/>
</dbReference>
<feature type="binding site" evidence="11">
    <location>
        <position position="41"/>
    </location>
    <ligand>
        <name>substrate</name>
    </ligand>
</feature>
<comment type="pathway">
    <text evidence="3 11">Cofactor biosynthesis; thiamine diphosphate biosynthesis; 4-methyl-5-(2-phosphoethyl)-thiazole from 5-(2-hydroxyethyl)-4-methylthiazole: step 1/1.</text>
</comment>
<dbReference type="PANTHER" id="PTHR20858">
    <property type="entry name" value="PHOSPHOMETHYLPYRIMIDINE KINASE"/>
    <property type="match status" value="1"/>
</dbReference>
<keyword evidence="6 11" id="KW-0547">Nucleotide-binding</keyword>
<feature type="binding site" evidence="11">
    <location>
        <position position="117"/>
    </location>
    <ligand>
        <name>ATP</name>
        <dbReference type="ChEBI" id="CHEBI:30616"/>
    </ligand>
</feature>
<evidence type="ECO:0000256" key="6">
    <source>
        <dbReference type="ARBA" id="ARBA00022741"/>
    </source>
</evidence>
<dbReference type="NCBIfam" id="NF006830">
    <property type="entry name" value="PRK09355.1"/>
    <property type="match status" value="1"/>
</dbReference>
<feature type="binding site" evidence="11">
    <location>
        <position position="190"/>
    </location>
    <ligand>
        <name>substrate</name>
    </ligand>
</feature>
<evidence type="ECO:0000256" key="7">
    <source>
        <dbReference type="ARBA" id="ARBA00022777"/>
    </source>
</evidence>
<dbReference type="PRINTS" id="PR01099">
    <property type="entry name" value="HYETHTZKNASE"/>
</dbReference>
<dbReference type="Proteomes" id="UP001228376">
    <property type="component" value="Unassembled WGS sequence"/>
</dbReference>
<evidence type="ECO:0000256" key="10">
    <source>
        <dbReference type="ARBA" id="ARBA00022977"/>
    </source>
</evidence>
<dbReference type="Pfam" id="PF02110">
    <property type="entry name" value="HK"/>
    <property type="match status" value="1"/>
</dbReference>
<keyword evidence="7 11" id="KW-0418">Kinase</keyword>
<evidence type="ECO:0000256" key="5">
    <source>
        <dbReference type="ARBA" id="ARBA00022723"/>
    </source>
</evidence>
<feature type="binding site" evidence="11">
    <location>
        <position position="163"/>
    </location>
    <ligand>
        <name>ATP</name>
        <dbReference type="ChEBI" id="CHEBI:30616"/>
    </ligand>
</feature>
<keyword evidence="10 11" id="KW-0784">Thiamine biosynthesis</keyword>
<dbReference type="InterPro" id="IPR029056">
    <property type="entry name" value="Ribokinase-like"/>
</dbReference>
<evidence type="ECO:0000256" key="4">
    <source>
        <dbReference type="ARBA" id="ARBA00022679"/>
    </source>
</evidence>
<evidence type="ECO:0000256" key="9">
    <source>
        <dbReference type="ARBA" id="ARBA00022842"/>
    </source>
</evidence>
<evidence type="ECO:0000256" key="8">
    <source>
        <dbReference type="ARBA" id="ARBA00022840"/>
    </source>
</evidence>
<dbReference type="HAMAP" id="MF_00228">
    <property type="entry name" value="Thz_kinase"/>
    <property type="match status" value="1"/>
</dbReference>
<dbReference type="EMBL" id="JAROCA020000001">
    <property type="protein sequence ID" value="MDY0406113.1"/>
    <property type="molecule type" value="Genomic_DNA"/>
</dbReference>
<dbReference type="RefSeq" id="WP_306066170.1">
    <property type="nucleotide sequence ID" value="NZ_JAROCA020000001.1"/>
</dbReference>
<keyword evidence="4 11" id="KW-0808">Transferase</keyword>
<evidence type="ECO:0000256" key="3">
    <source>
        <dbReference type="ARBA" id="ARBA00004868"/>
    </source>
</evidence>